<dbReference type="EMBL" id="GL433844">
    <property type="protein sequence ID" value="EFN55593.1"/>
    <property type="molecule type" value="Genomic_DNA"/>
</dbReference>
<evidence type="ECO:0000256" key="1">
    <source>
        <dbReference type="ARBA" id="ARBA00001971"/>
    </source>
</evidence>
<dbReference type="eggNOG" id="KOG0157">
    <property type="taxonomic scope" value="Eukaryota"/>
</dbReference>
<dbReference type="InterPro" id="IPR001128">
    <property type="entry name" value="Cyt_P450"/>
</dbReference>
<evidence type="ECO:0000256" key="2">
    <source>
        <dbReference type="ARBA" id="ARBA00010617"/>
    </source>
</evidence>
<reference evidence="10 11" key="1">
    <citation type="journal article" date="2010" name="Plant Cell">
        <title>The Chlorella variabilis NC64A genome reveals adaptation to photosymbiosis, coevolution with viruses, and cryptic sex.</title>
        <authorList>
            <person name="Blanc G."/>
            <person name="Duncan G."/>
            <person name="Agarkova I."/>
            <person name="Borodovsky M."/>
            <person name="Gurnon J."/>
            <person name="Kuo A."/>
            <person name="Lindquist E."/>
            <person name="Lucas S."/>
            <person name="Pangilinan J."/>
            <person name="Polle J."/>
            <person name="Salamov A."/>
            <person name="Terry A."/>
            <person name="Yamada T."/>
            <person name="Dunigan D.D."/>
            <person name="Grigoriev I.V."/>
            <person name="Claverie J.M."/>
            <person name="Van Etten J.L."/>
        </authorList>
    </citation>
    <scope>NUCLEOTIDE SEQUENCE [LARGE SCALE GENOMIC DNA]</scope>
    <source>
        <strain evidence="10 11">NC64A</strain>
    </source>
</reference>
<dbReference type="Pfam" id="PF00067">
    <property type="entry name" value="p450"/>
    <property type="match status" value="2"/>
</dbReference>
<organism evidence="11">
    <name type="scientific">Chlorella variabilis</name>
    <name type="common">Green alga</name>
    <dbReference type="NCBI Taxonomy" id="554065"/>
    <lineage>
        <taxon>Eukaryota</taxon>
        <taxon>Viridiplantae</taxon>
        <taxon>Chlorophyta</taxon>
        <taxon>core chlorophytes</taxon>
        <taxon>Trebouxiophyceae</taxon>
        <taxon>Chlorellales</taxon>
        <taxon>Chlorellaceae</taxon>
        <taxon>Chlorella clade</taxon>
        <taxon>Chlorella</taxon>
    </lineage>
</organism>
<dbReference type="PROSITE" id="PS00086">
    <property type="entry name" value="CYTOCHROME_P450"/>
    <property type="match status" value="1"/>
</dbReference>
<keyword evidence="5 9" id="KW-0560">Oxidoreductase</keyword>
<dbReference type="Gene3D" id="1.10.630.10">
    <property type="entry name" value="Cytochrome P450"/>
    <property type="match status" value="1"/>
</dbReference>
<proteinExistence type="inferred from homology"/>
<dbReference type="GO" id="GO:0005506">
    <property type="term" value="F:iron ion binding"/>
    <property type="evidence" value="ECO:0007669"/>
    <property type="project" value="InterPro"/>
</dbReference>
<keyword evidence="7 9" id="KW-0503">Monooxygenase</keyword>
<evidence type="ECO:0000256" key="9">
    <source>
        <dbReference type="RuleBase" id="RU000461"/>
    </source>
</evidence>
<dbReference type="PRINTS" id="PR00463">
    <property type="entry name" value="EP450I"/>
</dbReference>
<feature type="binding site" description="axial binding residue" evidence="8">
    <location>
        <position position="358"/>
    </location>
    <ligand>
        <name>heme</name>
        <dbReference type="ChEBI" id="CHEBI:30413"/>
    </ligand>
    <ligandPart>
        <name>Fe</name>
        <dbReference type="ChEBI" id="CHEBI:18248"/>
    </ligandPart>
</feature>
<keyword evidence="11" id="KW-1185">Reference proteome</keyword>
<evidence type="ECO:0000256" key="4">
    <source>
        <dbReference type="ARBA" id="ARBA00022723"/>
    </source>
</evidence>
<dbReference type="InterPro" id="IPR036396">
    <property type="entry name" value="Cyt_P450_sf"/>
</dbReference>
<dbReference type="PANTHER" id="PTHR24286:SF24">
    <property type="entry name" value="LANOSTEROL 14-ALPHA DEMETHYLASE"/>
    <property type="match status" value="1"/>
</dbReference>
<dbReference type="OMA" id="RLAWAPF"/>
<dbReference type="PANTHER" id="PTHR24286">
    <property type="entry name" value="CYTOCHROME P450 26"/>
    <property type="match status" value="1"/>
</dbReference>
<dbReference type="GO" id="GO:0020037">
    <property type="term" value="F:heme binding"/>
    <property type="evidence" value="ECO:0007669"/>
    <property type="project" value="InterPro"/>
</dbReference>
<comment type="similarity">
    <text evidence="2 9">Belongs to the cytochrome P450 family.</text>
</comment>
<name>E1ZF20_CHLVA</name>
<dbReference type="SUPFAM" id="SSF48264">
    <property type="entry name" value="Cytochrome P450"/>
    <property type="match status" value="1"/>
</dbReference>
<evidence type="ECO:0008006" key="12">
    <source>
        <dbReference type="Google" id="ProtNLM"/>
    </source>
</evidence>
<accession>E1ZF20</accession>
<keyword evidence="4 8" id="KW-0479">Metal-binding</keyword>
<dbReference type="GO" id="GO:0016125">
    <property type="term" value="P:sterol metabolic process"/>
    <property type="evidence" value="ECO:0007669"/>
    <property type="project" value="TreeGrafter"/>
</dbReference>
<protein>
    <recommendedName>
        <fullName evidence="12">Cytochrome P450</fullName>
    </recommendedName>
</protein>
<keyword evidence="3 8" id="KW-0349">Heme</keyword>
<evidence type="ECO:0000256" key="3">
    <source>
        <dbReference type="ARBA" id="ARBA00022617"/>
    </source>
</evidence>
<evidence type="ECO:0000313" key="10">
    <source>
        <dbReference type="EMBL" id="EFN55593.1"/>
    </source>
</evidence>
<sequence>MCGVPDWFVAAVLAAVALAAALLATRRCGIPSPMGPWYSDMMMPVLRTGRFPDMVKLHAQHGPLFWWSFLGRRMLMVGTLEAVTRVHLGEGVIVRADYPTSVRKLLGPWGTLNTHGKAHIRIKRLAQPAFTPKAIRGYLPRMQAIAEQAVQKWAAEGDILVHQEMKWFTFRVVVETIVGCDDGWTSPENFPAVSSDFEVWVAGLFRDQIADTVLTLLFAGHDTSSSTLTRIFQHLHRHPEAVQRLRQEQAEVVAKHGSPVTEAALQDMKYAEGVVRETMRITPIINATLRVALQDFELCGYTIKKGTALQCSLTQPIKTDSRWQDEDDVQAFKPERWLHGAAQKQGAWIPFGGGQRLCLGWLLAMTEMKVLLASIFRRYALELRLPEEPWVEFPIARPKHGMPARFVATMDAS</sequence>
<dbReference type="InterPro" id="IPR002401">
    <property type="entry name" value="Cyt_P450_E_grp-I"/>
</dbReference>
<dbReference type="GO" id="GO:0016705">
    <property type="term" value="F:oxidoreductase activity, acting on paired donors, with incorporation or reduction of molecular oxygen"/>
    <property type="evidence" value="ECO:0007669"/>
    <property type="project" value="InterPro"/>
</dbReference>
<dbReference type="RefSeq" id="XP_005847695.1">
    <property type="nucleotide sequence ID" value="XM_005847633.1"/>
</dbReference>
<dbReference type="PRINTS" id="PR00385">
    <property type="entry name" value="P450"/>
</dbReference>
<dbReference type="STRING" id="554065.E1ZF20"/>
<evidence type="ECO:0000313" key="11">
    <source>
        <dbReference type="Proteomes" id="UP000008141"/>
    </source>
</evidence>
<dbReference type="GeneID" id="17354881"/>
<dbReference type="GO" id="GO:0004497">
    <property type="term" value="F:monooxygenase activity"/>
    <property type="evidence" value="ECO:0007669"/>
    <property type="project" value="UniProtKB-KW"/>
</dbReference>
<gene>
    <name evidence="10" type="ORF">CHLNCDRAFT_57899</name>
</gene>
<comment type="cofactor">
    <cofactor evidence="1 8">
        <name>heme</name>
        <dbReference type="ChEBI" id="CHEBI:30413"/>
    </cofactor>
</comment>
<dbReference type="OrthoDB" id="3945418at2759"/>
<dbReference type="InParanoid" id="E1ZF20"/>
<evidence type="ECO:0000256" key="5">
    <source>
        <dbReference type="ARBA" id="ARBA00023002"/>
    </source>
</evidence>
<dbReference type="AlphaFoldDB" id="E1ZF20"/>
<evidence type="ECO:0000256" key="7">
    <source>
        <dbReference type="ARBA" id="ARBA00023033"/>
    </source>
</evidence>
<dbReference type="InterPro" id="IPR017972">
    <property type="entry name" value="Cyt_P450_CS"/>
</dbReference>
<dbReference type="FunCoup" id="E1ZF20">
    <property type="interactions" value="156"/>
</dbReference>
<dbReference type="KEGG" id="cvr:CHLNCDRAFT_57899"/>
<keyword evidence="6 8" id="KW-0408">Iron</keyword>
<evidence type="ECO:0000256" key="8">
    <source>
        <dbReference type="PIRSR" id="PIRSR602401-1"/>
    </source>
</evidence>
<dbReference type="Proteomes" id="UP000008141">
    <property type="component" value="Unassembled WGS sequence"/>
</dbReference>
<evidence type="ECO:0000256" key="6">
    <source>
        <dbReference type="ARBA" id="ARBA00023004"/>
    </source>
</evidence>